<dbReference type="InterPro" id="IPR011051">
    <property type="entry name" value="RmlC_Cupin_sf"/>
</dbReference>
<dbReference type="RefSeq" id="WP_342757460.1">
    <property type="nucleotide sequence ID" value="NZ_CP146256.1"/>
</dbReference>
<dbReference type="Pfam" id="PF07883">
    <property type="entry name" value="Cupin_2"/>
    <property type="match status" value="1"/>
</dbReference>
<protein>
    <submittedName>
        <fullName evidence="2">Cupin domain-containing protein</fullName>
    </submittedName>
</protein>
<keyword evidence="3" id="KW-1185">Reference proteome</keyword>
<dbReference type="PANTHER" id="PTHR43346:SF1">
    <property type="entry name" value="QUERCETIN 2,3-DIOXYGENASE-RELATED"/>
    <property type="match status" value="1"/>
</dbReference>
<organism evidence="2 3">
    <name type="scientific">Kineothrix sedimenti</name>
    <dbReference type="NCBI Taxonomy" id="3123317"/>
    <lineage>
        <taxon>Bacteria</taxon>
        <taxon>Bacillati</taxon>
        <taxon>Bacillota</taxon>
        <taxon>Clostridia</taxon>
        <taxon>Lachnospirales</taxon>
        <taxon>Lachnospiraceae</taxon>
        <taxon>Kineothrix</taxon>
    </lineage>
</organism>
<accession>A0ABZ3EX51</accession>
<feature type="domain" description="Cupin type-2" evidence="1">
    <location>
        <begin position="50"/>
        <end position="125"/>
    </location>
</feature>
<evidence type="ECO:0000259" key="1">
    <source>
        <dbReference type="Pfam" id="PF07883"/>
    </source>
</evidence>
<dbReference type="CDD" id="cd02223">
    <property type="entry name" value="cupin_Bh2720-like"/>
    <property type="match status" value="1"/>
</dbReference>
<gene>
    <name evidence="2" type="ORF">V6984_20515</name>
</gene>
<reference evidence="2 3" key="1">
    <citation type="submission" date="2024-02" db="EMBL/GenBank/DDBJ databases">
        <title>Bacterial strain from lacustrine sediment.</title>
        <authorList>
            <person name="Petit C."/>
            <person name="Fadhlaoui K."/>
        </authorList>
    </citation>
    <scope>NUCLEOTIDE SEQUENCE [LARGE SCALE GENOMIC DNA]</scope>
    <source>
        <strain evidence="2 3">IPX-CK</strain>
    </source>
</reference>
<proteinExistence type="predicted"/>
<dbReference type="EMBL" id="CP146256">
    <property type="protein sequence ID" value="XAH73859.1"/>
    <property type="molecule type" value="Genomic_DNA"/>
</dbReference>
<dbReference type="InterPro" id="IPR014710">
    <property type="entry name" value="RmlC-like_jellyroll"/>
</dbReference>
<sequence>MDFNTGNSIYNQNDINRGSVPYITDLRQEVIDNTLFYTTRWTSRNLQFALMSVPMNTETGLDVHYNSDQFFYIERGEALAYMGNCYNCLNIQVNVYEGYAIIVPAGTWHNVVNIGNSDLKMYSIYAPAMHSYNTVFRTTQEWFDYYEDNNTWAPR</sequence>
<dbReference type="Gene3D" id="2.60.120.10">
    <property type="entry name" value="Jelly Rolls"/>
    <property type="match status" value="1"/>
</dbReference>
<evidence type="ECO:0000313" key="2">
    <source>
        <dbReference type="EMBL" id="XAH73859.1"/>
    </source>
</evidence>
<name>A0ABZ3EX51_9FIRM</name>
<dbReference type="Proteomes" id="UP001451571">
    <property type="component" value="Chromosome"/>
</dbReference>
<evidence type="ECO:0000313" key="3">
    <source>
        <dbReference type="Proteomes" id="UP001451571"/>
    </source>
</evidence>
<dbReference type="InterPro" id="IPR013096">
    <property type="entry name" value="Cupin_2"/>
</dbReference>
<dbReference type="PANTHER" id="PTHR43346">
    <property type="entry name" value="LIGAND BINDING DOMAIN PROTEIN, PUTATIVE (AFU_ORTHOLOGUE AFUA_6G14370)-RELATED"/>
    <property type="match status" value="1"/>
</dbReference>
<dbReference type="SUPFAM" id="SSF51182">
    <property type="entry name" value="RmlC-like cupins"/>
    <property type="match status" value="1"/>
</dbReference>
<dbReference type="InterPro" id="IPR052538">
    <property type="entry name" value="Flavonoid_dioxygenase-like"/>
</dbReference>